<dbReference type="AlphaFoldDB" id="A0A1C7PBE7"/>
<dbReference type="PANTHER" id="PTHR43377">
    <property type="entry name" value="BILIVERDIN REDUCTASE A"/>
    <property type="match status" value="1"/>
</dbReference>
<gene>
    <name evidence="3" type="ORF">PYTT_1167</name>
</gene>
<dbReference type="SUPFAM" id="SSF55347">
    <property type="entry name" value="Glyceraldehyde-3-phosphate dehydrogenase-like, C-terminal domain"/>
    <property type="match status" value="1"/>
</dbReference>
<dbReference type="InterPro" id="IPR036291">
    <property type="entry name" value="NAD(P)-bd_dom_sf"/>
</dbReference>
<dbReference type="Proteomes" id="UP000176204">
    <property type="component" value="Chromosome I"/>
</dbReference>
<dbReference type="Pfam" id="PF01408">
    <property type="entry name" value="GFO_IDH_MocA"/>
    <property type="match status" value="1"/>
</dbReference>
<dbReference type="InterPro" id="IPR004104">
    <property type="entry name" value="Gfo/Idh/MocA-like_OxRdtase_C"/>
</dbReference>
<keyword evidence="4" id="KW-1185">Reference proteome</keyword>
<dbReference type="EMBL" id="LT629973">
    <property type="protein sequence ID" value="SEH84514.1"/>
    <property type="molecule type" value="Genomic_DNA"/>
</dbReference>
<dbReference type="KEGG" id="agl:PYTT_1167"/>
<accession>A0A1C7PBE7</accession>
<evidence type="ECO:0000313" key="3">
    <source>
        <dbReference type="EMBL" id="SEH84514.1"/>
    </source>
</evidence>
<dbReference type="Gene3D" id="3.40.50.720">
    <property type="entry name" value="NAD(P)-binding Rossmann-like Domain"/>
    <property type="match status" value="1"/>
</dbReference>
<evidence type="ECO:0000313" key="4">
    <source>
        <dbReference type="Proteomes" id="UP000176204"/>
    </source>
</evidence>
<organism evidence="3 4">
    <name type="scientific">Akkermansia glycaniphila</name>
    <dbReference type="NCBI Taxonomy" id="1679444"/>
    <lineage>
        <taxon>Bacteria</taxon>
        <taxon>Pseudomonadati</taxon>
        <taxon>Verrucomicrobiota</taxon>
        <taxon>Verrucomicrobiia</taxon>
        <taxon>Verrucomicrobiales</taxon>
        <taxon>Akkermansiaceae</taxon>
        <taxon>Akkermansia</taxon>
    </lineage>
</organism>
<protein>
    <submittedName>
        <fullName evidence="3">Oxidoreductase n-terminal</fullName>
    </submittedName>
</protein>
<name>A0A1C7PBE7_9BACT</name>
<sequence>MSNTRITLAGIGCGARTRTYMKLAMERPDRFQITAAADIVPVRAEQVRDYAPENERAGVRLFSSAAELLAQPKMADVAIIGTQDDYHFEPCKKALELGYDVLLEKPIAKTLREALELRDLAAKLGRRVAICHVLRYTPFYNAIRNVIQSGELGEIITFNANEGVGAWHFGHSFVRGHWGSSIASTPMIVAKCCHDMDILYWLMGRKCENVASFGELSFFRKETLREPRPVRCVDWTTPVGEDPWDARKYISDESCRRWLRMVMDGAETATEEEITEWLRTSKWGRDAFQCEDNDQPDHQVAIMRFMGGLTGTFTMTAFEEGRHIEIYGTKAKLRAGAFYKDNGPGEITVTEHFSKTIRKVEVEEPDGGYAGHGGGDWGLVDSLYDDMRTVPDADAMTTSIAASAHSHVIAFAIEHARRTGEVIDLAEFERKVLSGELNY</sequence>
<reference evidence="4" key="1">
    <citation type="submission" date="2016-09" db="EMBL/GenBank/DDBJ databases">
        <authorList>
            <person name="Koehorst J."/>
        </authorList>
    </citation>
    <scope>NUCLEOTIDE SEQUENCE [LARGE SCALE GENOMIC DNA]</scope>
</reference>
<dbReference type="PANTHER" id="PTHR43377:SF2">
    <property type="entry name" value="BINDING ROSSMANN FOLD OXIDOREDUCTASE, PUTATIVE (AFU_ORTHOLOGUE AFUA_4G00560)-RELATED"/>
    <property type="match status" value="1"/>
</dbReference>
<dbReference type="Gene3D" id="3.30.360.10">
    <property type="entry name" value="Dihydrodipicolinate Reductase, domain 2"/>
    <property type="match status" value="1"/>
</dbReference>
<dbReference type="STRING" id="1679444.PYTT_1167"/>
<evidence type="ECO:0000259" key="2">
    <source>
        <dbReference type="Pfam" id="PF02894"/>
    </source>
</evidence>
<feature type="domain" description="Gfo/Idh/MocA-like oxidoreductase C-terminal" evidence="2">
    <location>
        <begin position="146"/>
        <end position="342"/>
    </location>
</feature>
<dbReference type="GO" id="GO:0000166">
    <property type="term" value="F:nucleotide binding"/>
    <property type="evidence" value="ECO:0007669"/>
    <property type="project" value="InterPro"/>
</dbReference>
<evidence type="ECO:0000259" key="1">
    <source>
        <dbReference type="Pfam" id="PF01408"/>
    </source>
</evidence>
<dbReference type="RefSeq" id="WP_067776156.1">
    <property type="nucleotide sequence ID" value="NZ_LIGX01000026.1"/>
</dbReference>
<feature type="domain" description="Gfo/Idh/MocA-like oxidoreductase N-terminal" evidence="1">
    <location>
        <begin position="11"/>
        <end position="130"/>
    </location>
</feature>
<proteinExistence type="predicted"/>
<dbReference type="SUPFAM" id="SSF51735">
    <property type="entry name" value="NAD(P)-binding Rossmann-fold domains"/>
    <property type="match status" value="1"/>
</dbReference>
<dbReference type="Pfam" id="PF02894">
    <property type="entry name" value="GFO_IDH_MocA_C"/>
    <property type="match status" value="1"/>
</dbReference>
<dbReference type="InterPro" id="IPR000683">
    <property type="entry name" value="Gfo/Idh/MocA-like_OxRdtase_N"/>
</dbReference>
<dbReference type="InterPro" id="IPR051450">
    <property type="entry name" value="Gfo/Idh/MocA_Oxidoreductases"/>
</dbReference>